<proteinExistence type="predicted"/>
<organism evidence="2 3">
    <name type="scientific">Cercopithifilaria johnstoni</name>
    <dbReference type="NCBI Taxonomy" id="2874296"/>
    <lineage>
        <taxon>Eukaryota</taxon>
        <taxon>Metazoa</taxon>
        <taxon>Ecdysozoa</taxon>
        <taxon>Nematoda</taxon>
        <taxon>Chromadorea</taxon>
        <taxon>Rhabditida</taxon>
        <taxon>Spirurina</taxon>
        <taxon>Spiruromorpha</taxon>
        <taxon>Filarioidea</taxon>
        <taxon>Onchocercidae</taxon>
        <taxon>Cercopithifilaria</taxon>
    </lineage>
</organism>
<protein>
    <submittedName>
        <fullName evidence="2">Uncharacterized protein</fullName>
    </submittedName>
</protein>
<evidence type="ECO:0000313" key="2">
    <source>
        <dbReference type="EMBL" id="CAG9537431.1"/>
    </source>
</evidence>
<reference evidence="2" key="1">
    <citation type="submission" date="2021-09" db="EMBL/GenBank/DDBJ databases">
        <authorList>
            <consortium name="Pathogen Informatics"/>
        </authorList>
    </citation>
    <scope>NUCLEOTIDE SEQUENCE</scope>
</reference>
<keyword evidence="3" id="KW-1185">Reference proteome</keyword>
<dbReference type="Proteomes" id="UP000746747">
    <property type="component" value="Unassembled WGS sequence"/>
</dbReference>
<dbReference type="EMBL" id="CAKAEH010001546">
    <property type="protein sequence ID" value="CAG9537431.1"/>
    <property type="molecule type" value="Genomic_DNA"/>
</dbReference>
<evidence type="ECO:0000256" key="1">
    <source>
        <dbReference type="SAM" id="MobiDB-lite"/>
    </source>
</evidence>
<sequence length="97" mass="10693">MPEDDDEGEEKPTGAELGFCTSVAPQSPTERKRAAVKIHAIDWCIRSIFFIFRDFASKSPGRGVTGHQIYPGRVPSLCGKLDQEAKRAMDHSQSSVD</sequence>
<feature type="region of interest" description="Disordered" evidence="1">
    <location>
        <begin position="1"/>
        <end position="29"/>
    </location>
</feature>
<comment type="caution">
    <text evidence="2">The sequence shown here is derived from an EMBL/GenBank/DDBJ whole genome shotgun (WGS) entry which is preliminary data.</text>
</comment>
<accession>A0A8J2M9E6</accession>
<dbReference type="AlphaFoldDB" id="A0A8J2M9E6"/>
<name>A0A8J2M9E6_9BILA</name>
<evidence type="ECO:0000313" key="3">
    <source>
        <dbReference type="Proteomes" id="UP000746747"/>
    </source>
</evidence>
<gene>
    <name evidence="2" type="ORF">CJOHNSTONI_LOCUS7246</name>
</gene>